<reference evidence="1" key="1">
    <citation type="submission" date="2022-03" db="EMBL/GenBank/DDBJ databases">
        <title>Draft genome sequence of Aduncisulcus paluster, a free-living microaerophilic Fornicata.</title>
        <authorList>
            <person name="Yuyama I."/>
            <person name="Kume K."/>
            <person name="Tamura T."/>
            <person name="Inagaki Y."/>
            <person name="Hashimoto T."/>
        </authorList>
    </citation>
    <scope>NUCLEOTIDE SEQUENCE</scope>
    <source>
        <strain evidence="1">NY0171</strain>
    </source>
</reference>
<proteinExistence type="predicted"/>
<gene>
    <name evidence="1" type="ORF">ADUPG1_009866</name>
</gene>
<accession>A0ABQ5KZU8</accession>
<feature type="non-terminal residue" evidence="1">
    <location>
        <position position="1"/>
    </location>
</feature>
<protein>
    <submittedName>
        <fullName evidence="1">Uncharacterized protein</fullName>
    </submittedName>
</protein>
<comment type="caution">
    <text evidence="1">The sequence shown here is derived from an EMBL/GenBank/DDBJ whole genome shotgun (WGS) entry which is preliminary data.</text>
</comment>
<evidence type="ECO:0000313" key="2">
    <source>
        <dbReference type="Proteomes" id="UP001057375"/>
    </source>
</evidence>
<evidence type="ECO:0000313" key="1">
    <source>
        <dbReference type="EMBL" id="GKT36999.1"/>
    </source>
</evidence>
<dbReference type="EMBL" id="BQXS01011360">
    <property type="protein sequence ID" value="GKT36999.1"/>
    <property type="molecule type" value="Genomic_DNA"/>
</dbReference>
<dbReference type="Proteomes" id="UP001057375">
    <property type="component" value="Unassembled WGS sequence"/>
</dbReference>
<keyword evidence="2" id="KW-1185">Reference proteome</keyword>
<sequence length="415" mass="47360">TLDEQGEMMWQMLKEVGNNTYNYSIGEFARTALNKHATIRSILQELGVNLTFKRKFPTISREEIESEDEEFPIPTFEDSIRIQSIHPKISFSSSCSGYISTLGALRAEARDLDRRGKRVDWFKPGSHDRKAASASYIKLFETFLDIFPFIKPILDQIGIIITEDKVILRDFDIDIEKCSPTSLSSWLKSFEFKKKTLISSINPIPRNGFQILEFFCSIMVERALQLKSRHEENGRAEYSRWNRSAGIPISLNSTEAFAMFVSADLILNTIAAQSSHKESSSPLLIVILRNIAELTYSASQGDTNTECKNLMLQIISLSSLIHGSKHPITAEQFLATGLMLRELGDVENGVRWTRKAFSAYSDLFGIEDYHTIFTYHVLLKLEVSIDSGFEKLTPFEMKQAIDTIEWTSEEEFIWK</sequence>
<organism evidence="1 2">
    <name type="scientific">Aduncisulcus paluster</name>
    <dbReference type="NCBI Taxonomy" id="2918883"/>
    <lineage>
        <taxon>Eukaryota</taxon>
        <taxon>Metamonada</taxon>
        <taxon>Carpediemonas-like organisms</taxon>
        <taxon>Aduncisulcus</taxon>
    </lineage>
</organism>
<name>A0ABQ5KZU8_9EUKA</name>